<reference evidence="1" key="1">
    <citation type="submission" date="2021-02" db="EMBL/GenBank/DDBJ databases">
        <authorList>
            <person name="Nowell W R."/>
        </authorList>
    </citation>
    <scope>NUCLEOTIDE SEQUENCE</scope>
</reference>
<dbReference type="EMBL" id="CAJNOJ010001223">
    <property type="protein sequence ID" value="CAF1546889.1"/>
    <property type="molecule type" value="Genomic_DNA"/>
</dbReference>
<dbReference type="OrthoDB" id="5955232at2759"/>
<dbReference type="Proteomes" id="UP000663852">
    <property type="component" value="Unassembled WGS sequence"/>
</dbReference>
<organism evidence="1 2">
    <name type="scientific">Adineta ricciae</name>
    <name type="common">Rotifer</name>
    <dbReference type="NCBI Taxonomy" id="249248"/>
    <lineage>
        <taxon>Eukaryota</taxon>
        <taxon>Metazoa</taxon>
        <taxon>Spiralia</taxon>
        <taxon>Gnathifera</taxon>
        <taxon>Rotifera</taxon>
        <taxon>Eurotatoria</taxon>
        <taxon>Bdelloidea</taxon>
        <taxon>Adinetida</taxon>
        <taxon>Adinetidae</taxon>
        <taxon>Adineta</taxon>
    </lineage>
</organism>
<evidence type="ECO:0008006" key="3">
    <source>
        <dbReference type="Google" id="ProtNLM"/>
    </source>
</evidence>
<evidence type="ECO:0000313" key="1">
    <source>
        <dbReference type="EMBL" id="CAF1546889.1"/>
    </source>
</evidence>
<name>A0A815WYK3_ADIRI</name>
<protein>
    <recommendedName>
        <fullName evidence="3">CxC5 like cysteine cluster associated with KDZ domain-containing protein</fullName>
    </recommendedName>
</protein>
<gene>
    <name evidence="1" type="ORF">EDS130_LOCUS45717</name>
</gene>
<comment type="caution">
    <text evidence="1">The sequence shown here is derived from an EMBL/GenBank/DDBJ whole genome shotgun (WGS) entry which is preliminary data.</text>
</comment>
<sequence length="565" mass="64612">MTDRNDALKNIYDFPTLASIERFPLPLMDFILSLDEILPLNLPNRLDHLVKIVKQSFEVDIEPHRMFDMLSVLKQPVMGGKNLLHHNKNLEYELGKYASNVQNLCALPRSTSFCTKFVLQPSSDRCPQCNRSLSSWSKFRTVTLYLANGNSKKATVVNYVCKSNQCSLEIFPNFIVNVSKNESYCFTNKELMSSSNYIYLGGQTAFESLVFHQYSGLLSNGHVAFDSFARAFNQLSDDERLPLDRRLFERIFIIYELIEFQLFMGTGEKFMNQCSAFFPRNIFTEIDDFIMVNYDRFYKNFMEFWSLHSTFHPCKLSAQDSNNEDLCSAAIICDGHMKIRRRLCANTNVPLSVPAHFIDIFKPLIVGCSHTPCMNEALCSQCKNNNVILQKSTSRAANKRREVINQRSKPLESNHKNEMAELTCNVHKEDIMIDDSIRACGILVLATNCQVIVGFEEILRSESRKQIIQAISNLYTIAPMLTRIFIYDSGCLLAKSVRATLANESVSNKCNTYPGIKALTEIRFFVDRFHLSNHRDLQNTNAFDASTLPAPNPKVLQLPKKLRNT</sequence>
<dbReference type="AlphaFoldDB" id="A0A815WYK3"/>
<accession>A0A815WYK3</accession>
<proteinExistence type="predicted"/>
<evidence type="ECO:0000313" key="2">
    <source>
        <dbReference type="Proteomes" id="UP000663852"/>
    </source>
</evidence>